<protein>
    <submittedName>
        <fullName evidence="2">Uncharacterized protein</fullName>
    </submittedName>
</protein>
<organism evidence="2 3">
    <name type="scientific">Phytophthora rubi</name>
    <dbReference type="NCBI Taxonomy" id="129364"/>
    <lineage>
        <taxon>Eukaryota</taxon>
        <taxon>Sar</taxon>
        <taxon>Stramenopiles</taxon>
        <taxon>Oomycota</taxon>
        <taxon>Peronosporomycetes</taxon>
        <taxon>Peronosporales</taxon>
        <taxon>Peronosporaceae</taxon>
        <taxon>Phytophthora</taxon>
    </lineage>
</organism>
<evidence type="ECO:0000313" key="4">
    <source>
        <dbReference type="Proteomes" id="UP000435112"/>
    </source>
</evidence>
<evidence type="ECO:0000313" key="3">
    <source>
        <dbReference type="Proteomes" id="UP000429607"/>
    </source>
</evidence>
<comment type="caution">
    <text evidence="2">The sequence shown here is derived from an EMBL/GenBank/DDBJ whole genome shotgun (WGS) entry which is preliminary data.</text>
</comment>
<dbReference type="AlphaFoldDB" id="A0A6A3GWM5"/>
<reference evidence="3 4" key="1">
    <citation type="submission" date="2018-09" db="EMBL/GenBank/DDBJ databases">
        <title>Genomic investigation of the strawberry pathogen Phytophthora fragariae indicates pathogenicity is determined by transcriptional variation in three key races.</title>
        <authorList>
            <person name="Adams T.M."/>
            <person name="Armitage A.D."/>
            <person name="Sobczyk M.K."/>
            <person name="Bates H.J."/>
            <person name="Dunwell J.M."/>
            <person name="Nellist C.F."/>
            <person name="Harrison R.J."/>
        </authorList>
    </citation>
    <scope>NUCLEOTIDE SEQUENCE [LARGE SCALE GENOMIC DNA]</scope>
    <source>
        <strain evidence="2 3">SCRP249</strain>
        <strain evidence="1 4">SCRP324</strain>
    </source>
</reference>
<accession>A0A6A3GWM5</accession>
<sequence>MIRFTVDNDKCTMERREWERWFKVDAFSSYLAAYNSTYSRIQDDLHGLEDVEWEAVKYVLAHGGERMTASRVEGDCGIAVRGDYESRLVDPLLRMGVLIEGSDGALALVSEMMHRICVEALPVREIKQVASTDNPLELLCVALRSFNPLRISHQFVSNRQSPSESVFHFELFATIRDIMQKASLSKGLYAEVKTPDSRMRADILLINGTRLAYELKSNQLRVKEITAAARQADQYRQQFQVNRMVVVNFVPRGHTIDPIYQVEQFENIQIIHARFPNSCDEFDLSYLENGQVQHRVVKAGNT</sequence>
<dbReference type="OrthoDB" id="129157at2759"/>
<dbReference type="EMBL" id="QXFV01006434">
    <property type="protein sequence ID" value="KAE8961460.1"/>
    <property type="molecule type" value="Genomic_DNA"/>
</dbReference>
<proteinExistence type="predicted"/>
<dbReference type="EMBL" id="QXFU01006325">
    <property type="protein sequence ID" value="KAE8961349.1"/>
    <property type="molecule type" value="Genomic_DNA"/>
</dbReference>
<dbReference type="Proteomes" id="UP000435112">
    <property type="component" value="Unassembled WGS sequence"/>
</dbReference>
<name>A0A6A3GWM5_9STRA</name>
<evidence type="ECO:0000313" key="1">
    <source>
        <dbReference type="EMBL" id="KAE8961349.1"/>
    </source>
</evidence>
<gene>
    <name evidence="2" type="ORF">PR001_g30033</name>
    <name evidence="1" type="ORF">PR002_g29927</name>
</gene>
<dbReference type="Proteomes" id="UP000429607">
    <property type="component" value="Unassembled WGS sequence"/>
</dbReference>
<evidence type="ECO:0000313" key="2">
    <source>
        <dbReference type="EMBL" id="KAE8961460.1"/>
    </source>
</evidence>